<dbReference type="EMBL" id="MZ679500">
    <property type="protein sequence ID" value="UJQ84960.1"/>
    <property type="molecule type" value="Genomic_RNA"/>
</dbReference>
<keyword evidence="2" id="KW-1185">Reference proteome</keyword>
<sequence length="385" mass="42954">MSRTRTRNVQHSTGTYVMGILGNPVDSWHDNTLVYDERCVDVADSPGVDHPFNLSRFEIDSLEPLNGTLGTGFWAGSQYIDYYPPGFNNSYASQHLTVNNDINAGDFVTLLARTNPSRPVITPLTLIQDVVDIPRQLKGVGRLLKGGSESLNAKELANQNLGIQFGWLPLIQDVKDLLNLQSHIDRRSNELNRLYSATGIKRRIGLGSSNASDTQKNIYLSSEGSGWVVADLHRYTGSTKWGTVRWLPTSRPPYHPKTAELNRQARKIVSGFTSEGLTKGVWDLVPWTWLIDWFAPVGDYLLQHSNTVPAHAVHVNVMRKTITSTQFRRIQPYINDASWATGGNGVTTYTTLERSQSSSSPPTSLPFIGLKRLSILTSLFIQRFK</sequence>
<name>A0ABY3SU28_9VIRU</name>
<evidence type="ECO:0000313" key="1">
    <source>
        <dbReference type="EMBL" id="UJQ84960.1"/>
    </source>
</evidence>
<reference evidence="1" key="1">
    <citation type="submission" date="2021-05" db="EMBL/GenBank/DDBJ databases">
        <authorList>
            <person name="Chen Y.-M."/>
            <person name="Zhang Y.-Z."/>
        </authorList>
    </citation>
    <scope>NUCLEOTIDE SEQUENCE</scope>
    <source>
        <strain evidence="1">376R-k141_1198757</strain>
    </source>
</reference>
<accession>A0ABY3SU28</accession>
<evidence type="ECO:0000313" key="2">
    <source>
        <dbReference type="Proteomes" id="UP001060357"/>
    </source>
</evidence>
<dbReference type="Proteomes" id="UP001060357">
    <property type="component" value="Segment"/>
</dbReference>
<organism evidence="1 2">
    <name type="scientific">Leviviridae sp</name>
    <dbReference type="NCBI Taxonomy" id="2027243"/>
    <lineage>
        <taxon>Viruses</taxon>
        <taxon>Riboviria</taxon>
        <taxon>Orthornavirae</taxon>
        <taxon>Lenarviricota</taxon>
        <taxon>Leviviricetes</taxon>
        <taxon>Norzivirales</taxon>
        <taxon>Fiersviridae</taxon>
    </lineage>
</organism>
<protein>
    <submittedName>
        <fullName evidence="1">Maturation protein</fullName>
    </submittedName>
</protein>
<proteinExistence type="predicted"/>
<reference evidence="1" key="2">
    <citation type="journal article" date="2022" name="Nat. Microbiol.">
        <title>RNA viromes from terrestrial sites across China expand environmental viral diversity.</title>
        <authorList>
            <person name="Chiapello M."/>
            <person name="Rodriguez-Romero J."/>
            <person name="Ayllon M.A."/>
            <person name="Turina M."/>
        </authorList>
    </citation>
    <scope>NUCLEOTIDE SEQUENCE</scope>
    <source>
        <strain evidence="1">376R-k141_1198757</strain>
    </source>
</reference>